<feature type="domain" description="Polyphosphate kinase-2-related" evidence="1">
    <location>
        <begin position="257"/>
        <end position="471"/>
    </location>
</feature>
<feature type="domain" description="Polyphosphate kinase-2-related" evidence="1">
    <location>
        <begin position="15"/>
        <end position="223"/>
    </location>
</feature>
<dbReference type="PANTHER" id="PTHR34383">
    <property type="entry name" value="POLYPHOSPHATE:AMP PHOSPHOTRANSFERASE-RELATED"/>
    <property type="match status" value="1"/>
</dbReference>
<proteinExistence type="predicted"/>
<dbReference type="InterPro" id="IPR022488">
    <property type="entry name" value="PPK2-related"/>
</dbReference>
<reference evidence="3" key="4">
    <citation type="submission" date="2021-06" db="EMBL/GenBank/DDBJ databases">
        <authorList>
            <person name="Diorio-Toth L."/>
        </authorList>
    </citation>
    <scope>NUCLEOTIDE SEQUENCE</scope>
    <source>
        <strain evidence="3">AL_065</strain>
    </source>
</reference>
<dbReference type="AlphaFoldDB" id="A0A2K8ULS6"/>
<evidence type="ECO:0000313" key="4">
    <source>
        <dbReference type="Proteomes" id="UP000509126"/>
    </source>
</evidence>
<dbReference type="InterPro" id="IPR027417">
    <property type="entry name" value="P-loop_NTPase"/>
</dbReference>
<keyword evidence="2" id="KW-0808">Transferase</keyword>
<dbReference type="SUPFAM" id="SSF52540">
    <property type="entry name" value="P-loop containing nucleoside triphosphate hydrolases"/>
    <property type="match status" value="2"/>
</dbReference>
<dbReference type="Gene3D" id="3.40.50.300">
    <property type="entry name" value="P-loop containing nucleotide triphosphate hydrolases"/>
    <property type="match status" value="2"/>
</dbReference>
<evidence type="ECO:0000313" key="2">
    <source>
        <dbReference type="EMBL" id="QKU22860.1"/>
    </source>
</evidence>
<dbReference type="EMBL" id="CP054803">
    <property type="protein sequence ID" value="QKU22860.1"/>
    <property type="molecule type" value="Genomic_DNA"/>
</dbReference>
<dbReference type="EMBL" id="CP078045">
    <property type="protein sequence ID" value="QXR07211.1"/>
    <property type="molecule type" value="Genomic_DNA"/>
</dbReference>
<reference evidence="3" key="2">
    <citation type="journal article" date="2019" name="Nat. Commun.">
        <title>Spatiotemporal dynamics of multidrug resistant bacteria on intensive care unit surfaces.</title>
        <authorList>
            <person name="D'Souza A.W."/>
            <person name="Potter R.F."/>
            <person name="Wallace M."/>
            <person name="Shupe A."/>
            <person name="Patel S."/>
            <person name="Sun X."/>
            <person name="Gul D."/>
            <person name="Kwon J.H."/>
            <person name="Andleeb S."/>
            <person name="Burnham C.D."/>
            <person name="Dantas G."/>
        </authorList>
    </citation>
    <scope>NUCLEOTIDE SEQUENCE</scope>
    <source>
        <strain evidence="3">AL_065</strain>
    </source>
</reference>
<dbReference type="Pfam" id="PF03976">
    <property type="entry name" value="PPK2"/>
    <property type="match status" value="2"/>
</dbReference>
<protein>
    <submittedName>
        <fullName evidence="2">Phosphate--AMP phosphotransferase</fullName>
    </submittedName>
</protein>
<evidence type="ECO:0000259" key="1">
    <source>
        <dbReference type="Pfam" id="PF03976"/>
    </source>
</evidence>
<accession>A0A2K8ULS6</accession>
<dbReference type="GO" id="GO:0016740">
    <property type="term" value="F:transferase activity"/>
    <property type="evidence" value="ECO:0007669"/>
    <property type="project" value="UniProtKB-KW"/>
</dbReference>
<name>A0A2K8ULS6_ACILW</name>
<reference evidence="2 4" key="3">
    <citation type="submission" date="2019-11" db="EMBL/GenBank/DDBJ databases">
        <title>FDA dAtabase for Regulatory Grade micrObial Sequences (FDA-ARGOS): Supporting development and validation of Infectious Disease Dx tests.</title>
        <authorList>
            <person name="Patel R."/>
            <person name="Rucinski S."/>
            <person name="Tallon L."/>
            <person name="Sadzewicz L."/>
            <person name="Vavikolanu K."/>
            <person name="Mehta A."/>
            <person name="Aluvathingal J."/>
            <person name="Nadendla S."/>
            <person name="Nandy P."/>
            <person name="Geyer C."/>
            <person name="Yan Y."/>
            <person name="Sichtig H."/>
        </authorList>
    </citation>
    <scope>NUCLEOTIDE SEQUENCE [LARGE SCALE GENOMIC DNA]</scope>
    <source>
        <strain evidence="2 4">FDAARGOS_557</strain>
    </source>
</reference>
<dbReference type="RefSeq" id="WP_004729341.1">
    <property type="nucleotide sequence ID" value="NZ_CAYTBE010000003.1"/>
</dbReference>
<organism evidence="2 4">
    <name type="scientific">Acinetobacter lwoffii</name>
    <dbReference type="NCBI Taxonomy" id="28090"/>
    <lineage>
        <taxon>Bacteria</taxon>
        <taxon>Pseudomonadati</taxon>
        <taxon>Pseudomonadota</taxon>
        <taxon>Gammaproteobacteria</taxon>
        <taxon>Moraxellales</taxon>
        <taxon>Moraxellaceae</taxon>
        <taxon>Acinetobacter</taxon>
    </lineage>
</organism>
<dbReference type="Proteomes" id="UP000509126">
    <property type="component" value="Chromosome"/>
</dbReference>
<evidence type="ECO:0000313" key="3">
    <source>
        <dbReference type="EMBL" id="QXR07211.1"/>
    </source>
</evidence>
<sequence length="472" mass="55660">MRMEQPQFQLMDEDQLSVELIDAQYNLKKTRGQKNAKSLVILVNGIELAGKGEAVKQLREWVDPRYLRVKADKPQLAGPKQTLWQPYARFIPAEGQIMVLFGNWYSDLLGSAMQAESPLSDAQFDEYLQEMQAFEQDLKNNHVDVIKVWFDLSWKVLQKRLDAMDPSETHWHQLHGLDWRNRKEYDTLQRLRQRFTEDWFIIDGEDEQQRDQQFAQYILSALKHCPDHPARAKGRWKQAKIPEQLKHPSKTQAQPEDYKPELKKLTAKVAKAMRSDSRNVVILFEGMDAAGKGGAIKRIVKKLDPREYEIHTIAAPEKYELSRPYLWRFWTKLQTDDDICIFDRSWYGRVLVERVEGFSSPVEWQRAYAEINRFEQSLVKHQTVIVKIWLAISKEEQAARFKAREDTPHKRFKITEEDWRNRERWDDYLKAAADMFEHTSTEEAPWHIIASDDKHTARVEVLKAILKQLQAE</sequence>
<dbReference type="PANTHER" id="PTHR34383:SF3">
    <property type="entry name" value="POLYPHOSPHATE:AMP PHOSPHOTRANSFERASE"/>
    <property type="match status" value="1"/>
</dbReference>
<dbReference type="STRING" id="28090.GCA_002119785_00884"/>
<reference evidence="3" key="1">
    <citation type="submission" date="2018-10" db="EMBL/GenBank/DDBJ databases">
        <authorList>
            <person name="D'Souza A.W."/>
            <person name="Potter R.F."/>
            <person name="Wallace M."/>
            <person name="Shupe A."/>
            <person name="Patel S."/>
            <person name="Sun S."/>
            <person name="Gul D."/>
            <person name="Kwon J.H."/>
            <person name="Andleeb S."/>
            <person name="Burnham C.-A.D."/>
            <person name="Dantas G."/>
        </authorList>
    </citation>
    <scope>NUCLEOTIDE SEQUENCE</scope>
    <source>
        <strain evidence="3">AL_065</strain>
    </source>
</reference>
<dbReference type="Proteomes" id="UP000293391">
    <property type="component" value="Chromosome"/>
</dbReference>
<gene>
    <name evidence="3" type="ORF">EVX74_014280</name>
    <name evidence="2" type="ORF">FOB19_16570</name>
</gene>